<dbReference type="EMBL" id="JAMLDY010000005">
    <property type="protein sequence ID" value="MCP3734245.1"/>
    <property type="molecule type" value="Genomic_DNA"/>
</dbReference>
<dbReference type="CDD" id="cd06170">
    <property type="entry name" value="LuxR_C_like"/>
    <property type="match status" value="1"/>
</dbReference>
<feature type="domain" description="Response regulatory" evidence="5">
    <location>
        <begin position="1"/>
        <end position="114"/>
    </location>
</feature>
<evidence type="ECO:0000259" key="5">
    <source>
        <dbReference type="PROSITE" id="PS50110"/>
    </source>
</evidence>
<proteinExistence type="predicted"/>
<evidence type="ECO:0000313" key="6">
    <source>
        <dbReference type="EMBL" id="MCP3734245.1"/>
    </source>
</evidence>
<feature type="modified residue" description="4-aspartylphosphate" evidence="3">
    <location>
        <position position="49"/>
    </location>
</feature>
<dbReference type="PANTHER" id="PTHR45566:SF1">
    <property type="entry name" value="HTH-TYPE TRANSCRIPTIONAL REGULATOR YHJB-RELATED"/>
    <property type="match status" value="1"/>
</dbReference>
<evidence type="ECO:0000256" key="1">
    <source>
        <dbReference type="ARBA" id="ARBA00022553"/>
    </source>
</evidence>
<protein>
    <submittedName>
        <fullName evidence="6">Response regulator transcription factor</fullName>
    </submittedName>
</protein>
<feature type="domain" description="HTH luxR-type" evidence="4">
    <location>
        <begin position="125"/>
        <end position="190"/>
    </location>
</feature>
<dbReference type="SMART" id="SM00421">
    <property type="entry name" value="HTH_LUXR"/>
    <property type="match status" value="1"/>
</dbReference>
<keyword evidence="2" id="KW-0238">DNA-binding</keyword>
<keyword evidence="7" id="KW-1185">Reference proteome</keyword>
<dbReference type="InterPro" id="IPR036388">
    <property type="entry name" value="WH-like_DNA-bd_sf"/>
</dbReference>
<dbReference type="Pfam" id="PF00196">
    <property type="entry name" value="GerE"/>
    <property type="match status" value="1"/>
</dbReference>
<dbReference type="GO" id="GO:0000160">
    <property type="term" value="P:phosphorelay signal transduction system"/>
    <property type="evidence" value="ECO:0007669"/>
    <property type="project" value="InterPro"/>
</dbReference>
<evidence type="ECO:0000313" key="7">
    <source>
        <dbReference type="Proteomes" id="UP001139486"/>
    </source>
</evidence>
<dbReference type="InterPro" id="IPR000792">
    <property type="entry name" value="Tscrpt_reg_LuxR_C"/>
</dbReference>
<dbReference type="PROSITE" id="PS50110">
    <property type="entry name" value="RESPONSE_REGULATORY"/>
    <property type="match status" value="1"/>
</dbReference>
<sequence length="193" mass="20416">MVEDHPLFRDGLTLAMATLRPQWAIRFAHTAAQALEYLAGEAPTIMLVDVGLPDASGFTLVATIAASHPGLPQVMLSGRDDPAARVLAARHGARGYIGKDKPAAAIAAAVDTVLAGGTAFEAAADDARCPTLTPRQQEVLALLNDGHGNKEMRYRLGIAERTVRAHLTELFHLLGANSRTQALIRARALGLIA</sequence>
<dbReference type="Proteomes" id="UP001139486">
    <property type="component" value="Unassembled WGS sequence"/>
</dbReference>
<organism evidence="6 7">
    <name type="scientific">Sphingomonas liriopis</name>
    <dbReference type="NCBI Taxonomy" id="2949094"/>
    <lineage>
        <taxon>Bacteria</taxon>
        <taxon>Pseudomonadati</taxon>
        <taxon>Pseudomonadota</taxon>
        <taxon>Alphaproteobacteria</taxon>
        <taxon>Sphingomonadales</taxon>
        <taxon>Sphingomonadaceae</taxon>
        <taxon>Sphingomonas</taxon>
    </lineage>
</organism>
<name>A0A9X2KPT9_9SPHN</name>
<dbReference type="InterPro" id="IPR016032">
    <property type="entry name" value="Sig_transdc_resp-reg_C-effctor"/>
</dbReference>
<dbReference type="SUPFAM" id="SSF46894">
    <property type="entry name" value="C-terminal effector domain of the bipartite response regulators"/>
    <property type="match status" value="1"/>
</dbReference>
<accession>A0A9X2KPT9</accession>
<dbReference type="AlphaFoldDB" id="A0A9X2KPT9"/>
<dbReference type="RefSeq" id="WP_254288254.1">
    <property type="nucleotide sequence ID" value="NZ_JAMLDY010000005.1"/>
</dbReference>
<dbReference type="PANTHER" id="PTHR45566">
    <property type="entry name" value="HTH-TYPE TRANSCRIPTIONAL REGULATOR YHJB-RELATED"/>
    <property type="match status" value="1"/>
</dbReference>
<dbReference type="SMART" id="SM00448">
    <property type="entry name" value="REC"/>
    <property type="match status" value="1"/>
</dbReference>
<evidence type="ECO:0000256" key="2">
    <source>
        <dbReference type="ARBA" id="ARBA00023125"/>
    </source>
</evidence>
<dbReference type="CDD" id="cd17535">
    <property type="entry name" value="REC_NarL-like"/>
    <property type="match status" value="1"/>
</dbReference>
<dbReference type="Pfam" id="PF00072">
    <property type="entry name" value="Response_reg"/>
    <property type="match status" value="1"/>
</dbReference>
<dbReference type="PROSITE" id="PS50043">
    <property type="entry name" value="HTH_LUXR_2"/>
    <property type="match status" value="1"/>
</dbReference>
<evidence type="ECO:0000259" key="4">
    <source>
        <dbReference type="PROSITE" id="PS50043"/>
    </source>
</evidence>
<comment type="caution">
    <text evidence="6">The sequence shown here is derived from an EMBL/GenBank/DDBJ whole genome shotgun (WGS) entry which is preliminary data.</text>
</comment>
<dbReference type="SUPFAM" id="SSF52172">
    <property type="entry name" value="CheY-like"/>
    <property type="match status" value="1"/>
</dbReference>
<dbReference type="InterPro" id="IPR058245">
    <property type="entry name" value="NreC/VraR/RcsB-like_REC"/>
</dbReference>
<dbReference type="InterPro" id="IPR001789">
    <property type="entry name" value="Sig_transdc_resp-reg_receiver"/>
</dbReference>
<gene>
    <name evidence="6" type="ORF">M9979_05060</name>
</gene>
<keyword evidence="1 3" id="KW-0597">Phosphoprotein</keyword>
<reference evidence="6" key="1">
    <citation type="submission" date="2022-05" db="EMBL/GenBank/DDBJ databases">
        <title>Sphingomonas sp. strain RP10 Genome sequencing and assembly.</title>
        <authorList>
            <person name="Kim I."/>
        </authorList>
    </citation>
    <scope>NUCLEOTIDE SEQUENCE</scope>
    <source>
        <strain evidence="6">RP10</strain>
    </source>
</reference>
<dbReference type="PRINTS" id="PR00038">
    <property type="entry name" value="HTHLUXR"/>
</dbReference>
<dbReference type="Gene3D" id="3.40.50.2300">
    <property type="match status" value="1"/>
</dbReference>
<dbReference type="InterPro" id="IPR051015">
    <property type="entry name" value="EvgA-like"/>
</dbReference>
<dbReference type="Gene3D" id="1.10.10.10">
    <property type="entry name" value="Winged helix-like DNA-binding domain superfamily/Winged helix DNA-binding domain"/>
    <property type="match status" value="1"/>
</dbReference>
<dbReference type="InterPro" id="IPR011006">
    <property type="entry name" value="CheY-like_superfamily"/>
</dbReference>
<evidence type="ECO:0000256" key="3">
    <source>
        <dbReference type="PROSITE-ProRule" id="PRU00169"/>
    </source>
</evidence>
<dbReference type="GO" id="GO:0006355">
    <property type="term" value="P:regulation of DNA-templated transcription"/>
    <property type="evidence" value="ECO:0007669"/>
    <property type="project" value="InterPro"/>
</dbReference>
<dbReference type="GO" id="GO:0003677">
    <property type="term" value="F:DNA binding"/>
    <property type="evidence" value="ECO:0007669"/>
    <property type="project" value="UniProtKB-KW"/>
</dbReference>